<name>A0A7M1B4L6_9BACT</name>
<dbReference type="EMBL" id="CP041235">
    <property type="protein sequence ID" value="QOP43642.1"/>
    <property type="molecule type" value="Genomic_DNA"/>
</dbReference>
<evidence type="ECO:0000313" key="2">
    <source>
        <dbReference type="Proteomes" id="UP000593719"/>
    </source>
</evidence>
<keyword evidence="1" id="KW-0255">Endonuclease</keyword>
<keyword evidence="1" id="KW-0540">Nuclease</keyword>
<keyword evidence="2" id="KW-1185">Reference proteome</keyword>
<keyword evidence="1" id="KW-0378">Hydrolase</keyword>
<accession>A0A7M1B4L6</accession>
<dbReference type="GO" id="GO:0004519">
    <property type="term" value="F:endonuclease activity"/>
    <property type="evidence" value="ECO:0007669"/>
    <property type="project" value="UniProtKB-KW"/>
</dbReference>
<dbReference type="RefSeq" id="WP_193149774.1">
    <property type="nucleotide sequence ID" value="NZ_CP041235.1"/>
</dbReference>
<dbReference type="KEGG" id="ssei:FJR45_06635"/>
<gene>
    <name evidence="1" type="ORF">FJR45_06635</name>
</gene>
<evidence type="ECO:0000313" key="1">
    <source>
        <dbReference type="EMBL" id="QOP43642.1"/>
    </source>
</evidence>
<reference evidence="1 2" key="1">
    <citation type="submission" date="2019-06" db="EMBL/GenBank/DDBJ databases">
        <title>Sulfurimonas gotlandica sp. nov., a chemoautotrophic and psychrotolerant epsilonproteobacterium isolated from a pelagic redoxcline, and an emended description of the genus Sulfurimonas.</title>
        <authorList>
            <person name="Wang S."/>
            <person name="Jiang L."/>
            <person name="Shao Z."/>
        </authorList>
    </citation>
    <scope>NUCLEOTIDE SEQUENCE [LARGE SCALE GENOMIC DNA]</scope>
    <source>
        <strain evidence="1 2">S2-6</strain>
    </source>
</reference>
<dbReference type="Proteomes" id="UP000593719">
    <property type="component" value="Chromosome"/>
</dbReference>
<protein>
    <submittedName>
        <fullName evidence="1">Restriction endonuclease</fullName>
    </submittedName>
</protein>
<dbReference type="AlphaFoldDB" id="A0A7M1B4L6"/>
<organism evidence="1 2">
    <name type="scientific">Sulfurimonas sediminis</name>
    <dbReference type="NCBI Taxonomy" id="2590020"/>
    <lineage>
        <taxon>Bacteria</taxon>
        <taxon>Pseudomonadati</taxon>
        <taxon>Campylobacterota</taxon>
        <taxon>Epsilonproteobacteria</taxon>
        <taxon>Campylobacterales</taxon>
        <taxon>Sulfurimonadaceae</taxon>
        <taxon>Sulfurimonas</taxon>
    </lineage>
</organism>
<sequence length="315" mass="37541">MDLNTLKELSSEINFLEIVELKEHSKASELYISIKFKYQDGEIWEGWIPYRYRRAGIDIETPQELLTYLIKIYPFFKKEKRVEWYRKELQEWKADHNDKSVTKPYFDAMAKGNWACRKCVDKITKSSNNARRIQDIKEMGYLMATNTKMYCFSCKINTTHDLLIPIDKAEPTGYETWSPNLRKRILKVLNFYDAYEDRIVSKSTHMIPDHKFPEIRWDENTKEINPDDMSDQEIKDKFQLLTNQRNLQKREVCRQCYQTDIRGKPFGINYFYEGDENWSPEVKSVGKEAEKGCVGCGWYDLKKWREGLNSFLLDS</sequence>
<proteinExistence type="predicted"/>
<dbReference type="REBASE" id="451057">
    <property type="entry name" value="SspS26ORF6645P"/>
</dbReference>